<dbReference type="EMBL" id="CP001230">
    <property type="protein sequence ID" value="ACO03473.1"/>
    <property type="molecule type" value="Genomic_DNA"/>
</dbReference>
<dbReference type="OrthoDB" id="9788537at2"/>
<dbReference type="InterPro" id="IPR017938">
    <property type="entry name" value="Riboflavin_synthase-like_b-brl"/>
</dbReference>
<dbReference type="InterPro" id="IPR026017">
    <property type="entry name" value="Lumazine-bd_dom"/>
</dbReference>
<comment type="function">
    <text evidence="2">Catalyzes the dismutation of two molecules of 6,7-dimethyl-8-ribityllumazine, resulting in the formation of riboflavin and 5-amino-6-(D-ribitylamino)uracil.</text>
</comment>
<evidence type="ECO:0000256" key="8">
    <source>
        <dbReference type="ARBA" id="ARBA00022679"/>
    </source>
</evidence>
<dbReference type="NCBIfam" id="NF006767">
    <property type="entry name" value="PRK09289.1"/>
    <property type="match status" value="1"/>
</dbReference>
<dbReference type="FunFam" id="2.40.30.20:FF:000004">
    <property type="entry name" value="Riboflavin synthase, alpha subunit"/>
    <property type="match status" value="1"/>
</dbReference>
<dbReference type="PROSITE" id="PS51177">
    <property type="entry name" value="LUMAZINE_BIND"/>
    <property type="match status" value="2"/>
</dbReference>
<evidence type="ECO:0000313" key="13">
    <source>
        <dbReference type="EMBL" id="ACO03473.1"/>
    </source>
</evidence>
<dbReference type="Gene3D" id="2.40.30.20">
    <property type="match status" value="2"/>
</dbReference>
<dbReference type="PANTHER" id="PTHR21098">
    <property type="entry name" value="RIBOFLAVIN SYNTHASE ALPHA CHAIN"/>
    <property type="match status" value="1"/>
</dbReference>
<keyword evidence="14" id="KW-1185">Reference proteome</keyword>
<evidence type="ECO:0000256" key="11">
    <source>
        <dbReference type="PROSITE-ProRule" id="PRU00524"/>
    </source>
</evidence>
<dbReference type="PIRSF" id="PIRSF000498">
    <property type="entry name" value="Riboflavin_syn_A"/>
    <property type="match status" value="1"/>
</dbReference>
<evidence type="ECO:0000256" key="10">
    <source>
        <dbReference type="NCBIfam" id="TIGR00187"/>
    </source>
</evidence>
<dbReference type="STRING" id="123214.PERMA_1899"/>
<evidence type="ECO:0000256" key="7">
    <source>
        <dbReference type="ARBA" id="ARBA00022619"/>
    </source>
</evidence>
<keyword evidence="7" id="KW-0686">Riboflavin biosynthesis</keyword>
<evidence type="ECO:0000313" key="14">
    <source>
        <dbReference type="Proteomes" id="UP000001366"/>
    </source>
</evidence>
<sequence length="212" mass="23380">MFTGLIEEVGRITGIRYKSGGLSIDVKAEKILEGTKIGDSIAINGVCLTVTDIYSDGFSFDLSQETLNRTSFKDVKVGDFLNLERALRVSDRLGGHIVQGHVDTTGVITGISPSGDHTIFTVQFPSDYRDLVVEKGSIAVDGISLTVNEINDSRVKINIIPHTIQNTNLRYRKVGDVVNLEFDILGKYVLNMLRRTGTVKTTESLENLLDRF</sequence>
<dbReference type="GO" id="GO:0009231">
    <property type="term" value="P:riboflavin biosynthetic process"/>
    <property type="evidence" value="ECO:0007669"/>
    <property type="project" value="UniProtKB-KW"/>
</dbReference>
<comment type="subunit">
    <text evidence="4">Homotrimer.</text>
</comment>
<dbReference type="GO" id="GO:0004746">
    <property type="term" value="F:riboflavin synthase activity"/>
    <property type="evidence" value="ECO:0007669"/>
    <property type="project" value="UniProtKB-UniRule"/>
</dbReference>
<feature type="domain" description="Lumazine-binding" evidence="12">
    <location>
        <begin position="97"/>
        <end position="193"/>
    </location>
</feature>
<gene>
    <name evidence="13" type="primary">ribE</name>
    <name evidence="13" type="ordered locus">PERMA_1899</name>
</gene>
<feature type="domain" description="Lumazine-binding" evidence="12">
    <location>
        <begin position="1"/>
        <end position="96"/>
    </location>
</feature>
<dbReference type="PANTHER" id="PTHR21098:SF12">
    <property type="entry name" value="RIBOFLAVIN SYNTHASE"/>
    <property type="match status" value="1"/>
</dbReference>
<evidence type="ECO:0000256" key="3">
    <source>
        <dbReference type="ARBA" id="ARBA00004887"/>
    </source>
</evidence>
<keyword evidence="8 13" id="KW-0808">Transferase</keyword>
<dbReference type="KEGG" id="pmx:PERMA_1899"/>
<evidence type="ECO:0000256" key="4">
    <source>
        <dbReference type="ARBA" id="ARBA00011233"/>
    </source>
</evidence>
<comment type="catalytic activity">
    <reaction evidence="1">
        <text>2 6,7-dimethyl-8-(1-D-ribityl)lumazine + H(+) = 5-amino-6-(D-ribitylamino)uracil + riboflavin</text>
        <dbReference type="Rhea" id="RHEA:20772"/>
        <dbReference type="ChEBI" id="CHEBI:15378"/>
        <dbReference type="ChEBI" id="CHEBI:15934"/>
        <dbReference type="ChEBI" id="CHEBI:57986"/>
        <dbReference type="ChEBI" id="CHEBI:58201"/>
        <dbReference type="EC" id="2.5.1.9"/>
    </reaction>
</comment>
<dbReference type="InterPro" id="IPR001783">
    <property type="entry name" value="Lumazine-bd"/>
</dbReference>
<evidence type="ECO:0000256" key="2">
    <source>
        <dbReference type="ARBA" id="ARBA00002803"/>
    </source>
</evidence>
<dbReference type="NCBIfam" id="TIGR00187">
    <property type="entry name" value="ribE"/>
    <property type="match status" value="1"/>
</dbReference>
<dbReference type="Pfam" id="PF00677">
    <property type="entry name" value="Lum_binding"/>
    <property type="match status" value="2"/>
</dbReference>
<dbReference type="FunFam" id="2.40.30.20:FF:000003">
    <property type="entry name" value="Riboflavin synthase, alpha subunit"/>
    <property type="match status" value="1"/>
</dbReference>
<dbReference type="SUPFAM" id="SSF63380">
    <property type="entry name" value="Riboflavin synthase domain-like"/>
    <property type="match status" value="2"/>
</dbReference>
<feature type="repeat" description="Lumazine-binding" evidence="11">
    <location>
        <begin position="97"/>
        <end position="193"/>
    </location>
</feature>
<dbReference type="InterPro" id="IPR023366">
    <property type="entry name" value="ATP_synth_asu-like_sf"/>
</dbReference>
<accession>C0QSL4</accession>
<evidence type="ECO:0000256" key="5">
    <source>
        <dbReference type="ARBA" id="ARBA00012827"/>
    </source>
</evidence>
<evidence type="ECO:0000259" key="12">
    <source>
        <dbReference type="PROSITE" id="PS51177"/>
    </source>
</evidence>
<evidence type="ECO:0000256" key="6">
    <source>
        <dbReference type="ARBA" id="ARBA00013950"/>
    </source>
</evidence>
<evidence type="ECO:0000256" key="1">
    <source>
        <dbReference type="ARBA" id="ARBA00000968"/>
    </source>
</evidence>
<dbReference type="CDD" id="cd00402">
    <property type="entry name" value="Riboflavin_synthase_like"/>
    <property type="match status" value="1"/>
</dbReference>
<comment type="pathway">
    <text evidence="3">Cofactor biosynthesis; riboflavin biosynthesis; riboflavin from 2-hydroxy-3-oxobutyl phosphate and 5-amino-6-(D-ribitylamino)uracil: step 2/2.</text>
</comment>
<keyword evidence="9" id="KW-0677">Repeat</keyword>
<dbReference type="PaxDb" id="123214-PERMA_1899"/>
<name>C0QSL4_PERMH</name>
<evidence type="ECO:0000256" key="9">
    <source>
        <dbReference type="ARBA" id="ARBA00022737"/>
    </source>
</evidence>
<organism evidence="13 14">
    <name type="scientific">Persephonella marina (strain DSM 14350 / EX-H1)</name>
    <dbReference type="NCBI Taxonomy" id="123214"/>
    <lineage>
        <taxon>Bacteria</taxon>
        <taxon>Pseudomonadati</taxon>
        <taxon>Aquificota</taxon>
        <taxon>Aquificia</taxon>
        <taxon>Aquificales</taxon>
        <taxon>Hydrogenothermaceae</taxon>
        <taxon>Persephonella</taxon>
    </lineage>
</organism>
<dbReference type="AlphaFoldDB" id="C0QSL4"/>
<dbReference type="HOGENOM" id="CLU_034388_2_0_0"/>
<dbReference type="eggNOG" id="COG0307">
    <property type="taxonomic scope" value="Bacteria"/>
</dbReference>
<proteinExistence type="predicted"/>
<reference evidence="13 14" key="1">
    <citation type="journal article" date="2009" name="J. Bacteriol.">
        <title>Complete and draft genome sequences of six members of the Aquificales.</title>
        <authorList>
            <person name="Reysenbach A.L."/>
            <person name="Hamamura N."/>
            <person name="Podar M."/>
            <person name="Griffiths E."/>
            <person name="Ferreira S."/>
            <person name="Hochstein R."/>
            <person name="Heidelberg J."/>
            <person name="Johnson J."/>
            <person name="Mead D."/>
            <person name="Pohorille A."/>
            <person name="Sarmiento M."/>
            <person name="Schweighofer K."/>
            <person name="Seshadri R."/>
            <person name="Voytek M.A."/>
        </authorList>
    </citation>
    <scope>NUCLEOTIDE SEQUENCE [LARGE SCALE GENOMIC DNA]</scope>
    <source>
        <strain evidence="14">DSM 14350 / EX-H1</strain>
    </source>
</reference>
<dbReference type="NCBIfam" id="NF009566">
    <property type="entry name" value="PRK13020.1"/>
    <property type="match status" value="1"/>
</dbReference>
<protein>
    <recommendedName>
        <fullName evidence="6 10">Riboflavin synthase</fullName>
        <ecNumber evidence="5 10">2.5.1.9</ecNumber>
    </recommendedName>
</protein>
<feature type="repeat" description="Lumazine-binding" evidence="11">
    <location>
        <begin position="1"/>
        <end position="96"/>
    </location>
</feature>
<dbReference type="Proteomes" id="UP000001366">
    <property type="component" value="Chromosome"/>
</dbReference>
<dbReference type="EC" id="2.5.1.9" evidence="5 10"/>
<dbReference type="RefSeq" id="WP_012675712.1">
    <property type="nucleotide sequence ID" value="NC_012440.1"/>
</dbReference>